<keyword evidence="3" id="KW-0472">Membrane</keyword>
<keyword evidence="3" id="KW-0812">Transmembrane</keyword>
<feature type="transmembrane region" description="Helical" evidence="3">
    <location>
        <begin position="99"/>
        <end position="119"/>
    </location>
</feature>
<dbReference type="Pfam" id="PF01066">
    <property type="entry name" value="CDP-OH_P_transf"/>
    <property type="match status" value="1"/>
</dbReference>
<dbReference type="Gene3D" id="1.20.120.1760">
    <property type="match status" value="1"/>
</dbReference>
<feature type="transmembrane region" description="Helical" evidence="3">
    <location>
        <begin position="140"/>
        <end position="161"/>
    </location>
</feature>
<dbReference type="PROSITE" id="PS00379">
    <property type="entry name" value="CDP_ALCOHOL_P_TRANSF"/>
    <property type="match status" value="1"/>
</dbReference>
<keyword evidence="3" id="KW-1133">Transmembrane helix</keyword>
<accession>A0ABS8DN50</accession>
<keyword evidence="5" id="KW-1185">Reference proteome</keyword>
<evidence type="ECO:0000256" key="2">
    <source>
        <dbReference type="RuleBase" id="RU003750"/>
    </source>
</evidence>
<evidence type="ECO:0000313" key="5">
    <source>
        <dbReference type="Proteomes" id="UP001319882"/>
    </source>
</evidence>
<feature type="transmembrane region" description="Helical" evidence="3">
    <location>
        <begin position="76"/>
        <end position="93"/>
    </location>
</feature>
<dbReference type="InterPro" id="IPR000462">
    <property type="entry name" value="CDP-OH_P_trans"/>
</dbReference>
<feature type="transmembrane region" description="Helical" evidence="3">
    <location>
        <begin position="46"/>
        <end position="64"/>
    </location>
</feature>
<feature type="transmembrane region" description="Helical" evidence="3">
    <location>
        <begin position="20"/>
        <end position="40"/>
    </location>
</feature>
<dbReference type="InterPro" id="IPR048254">
    <property type="entry name" value="CDP_ALCOHOL_P_TRANSF_CS"/>
</dbReference>
<reference evidence="4 5" key="1">
    <citation type="journal article" date="2021" name="Sci. Rep.">
        <title>Genome analysis of a halophilic bacterium Halomonas malpeensis YU-PRIM-29(T) reveals its exopolysaccharide and pigment producing capabilities.</title>
        <authorList>
            <person name="Athmika"/>
            <person name="Ghate S.D."/>
            <person name="Arun A.B."/>
            <person name="Rao S.S."/>
            <person name="Kumar S.T.A."/>
            <person name="Kandiyil M.K."/>
            <person name="Saptami K."/>
            <person name="Rekha P.D."/>
        </authorList>
    </citation>
    <scope>NUCLEOTIDE SEQUENCE [LARGE SCALE GENOMIC DNA]</scope>
    <source>
        <strain evidence="5">prim 29</strain>
    </source>
</reference>
<dbReference type="Proteomes" id="UP001319882">
    <property type="component" value="Unassembled WGS sequence"/>
</dbReference>
<evidence type="ECO:0000256" key="1">
    <source>
        <dbReference type="ARBA" id="ARBA00022679"/>
    </source>
</evidence>
<keyword evidence="1 2" id="KW-0808">Transferase</keyword>
<comment type="similarity">
    <text evidence="2">Belongs to the CDP-alcohol phosphatidyltransferase class-I family.</text>
</comment>
<evidence type="ECO:0000256" key="3">
    <source>
        <dbReference type="SAM" id="Phobius"/>
    </source>
</evidence>
<comment type="caution">
    <text evidence="4">The sequence shown here is derived from an EMBL/GenBank/DDBJ whole genome shotgun (WGS) entry which is preliminary data.</text>
</comment>
<organism evidence="4 5">
    <name type="scientific">Vreelandella malpeensis</name>
    <dbReference type="NCBI Taxonomy" id="1172368"/>
    <lineage>
        <taxon>Bacteria</taxon>
        <taxon>Pseudomonadati</taxon>
        <taxon>Pseudomonadota</taxon>
        <taxon>Gammaproteobacteria</taxon>
        <taxon>Oceanospirillales</taxon>
        <taxon>Halomonadaceae</taxon>
        <taxon>Vreelandella</taxon>
    </lineage>
</organism>
<dbReference type="RefSeq" id="WP_227388323.1">
    <property type="nucleotide sequence ID" value="NZ_JBHSCJ010000003.1"/>
</dbReference>
<evidence type="ECO:0000313" key="4">
    <source>
        <dbReference type="EMBL" id="MCB8887724.1"/>
    </source>
</evidence>
<protein>
    <submittedName>
        <fullName evidence="4">CDP-alcohol phosphatidyltransferase family protein</fullName>
    </submittedName>
</protein>
<proteinExistence type="inferred from homology"/>
<feature type="transmembrane region" description="Helical" evidence="3">
    <location>
        <begin position="215"/>
        <end position="236"/>
    </location>
</feature>
<name>A0ABS8DN50_9GAMM</name>
<dbReference type="InterPro" id="IPR043130">
    <property type="entry name" value="CDP-OH_PTrfase_TM_dom"/>
</dbReference>
<sequence length="245" mass="26743">MSLFINAPSVTPAKRFYSALELFLGGLLLIALGTLIPGLMISKSNWATAAGVYGVIVFLTLTLWRAGPLGWANRVTLVRAVLVALVAGALADNAFVDAIWIWLCMAVVSLMLDGIDGFVARRTNSHSHFGARFDMELDALMILLLCIGLVRLESLGAWVVLIGALRYAFVLAGWRLEWLAAPLFPSLRRKTVCVWQVLALLLSLTPLTSHTTAMLLALSALVASVYSFGVDIHWLYRQARNSSSR</sequence>
<gene>
    <name evidence="4" type="ORF">GEV37_01090</name>
</gene>
<dbReference type="EMBL" id="WHVL01000001">
    <property type="protein sequence ID" value="MCB8887724.1"/>
    <property type="molecule type" value="Genomic_DNA"/>
</dbReference>